<evidence type="ECO:0000313" key="3">
    <source>
        <dbReference type="Proteomes" id="UP000001449"/>
    </source>
</evidence>
<name>B8C7M2_THAPS</name>
<feature type="region of interest" description="Disordered" evidence="1">
    <location>
        <begin position="66"/>
        <end position="109"/>
    </location>
</feature>
<dbReference type="InParanoid" id="B8C7M2"/>
<sequence length="197" mass="21407">MTSCTLKMQPNDGCFVLRSDGTFTFAIVIGKDWGEGHIDLLVDMFGSAKRVSLKHWSNSIRAVPLIDNGNEKGTSSTVADTSQANDDTTNEPSEEIHHSKRSEQSSIHQTDSLKTILVETISFRKKGVHPSKPESILRRSKSDPVPVSRKAKAKTGTSSKASLHKGKSGRVTSSEKADGNVDVVKCLFEHVMTARAA</sequence>
<dbReference type="PaxDb" id="35128-Thaps7825"/>
<accession>B8C7M2</accession>
<feature type="compositionally biased region" description="Basic and acidic residues" evidence="1">
    <location>
        <begin position="131"/>
        <end position="142"/>
    </location>
</feature>
<evidence type="ECO:0000256" key="1">
    <source>
        <dbReference type="SAM" id="MobiDB-lite"/>
    </source>
</evidence>
<proteinExistence type="predicted"/>
<reference evidence="2 3" key="1">
    <citation type="journal article" date="2004" name="Science">
        <title>The genome of the diatom Thalassiosira pseudonana: ecology, evolution, and metabolism.</title>
        <authorList>
            <person name="Armbrust E.V."/>
            <person name="Berges J.A."/>
            <person name="Bowler C."/>
            <person name="Green B.R."/>
            <person name="Martinez D."/>
            <person name="Putnam N.H."/>
            <person name="Zhou S."/>
            <person name="Allen A.E."/>
            <person name="Apt K.E."/>
            <person name="Bechner M."/>
            <person name="Brzezinski M.A."/>
            <person name="Chaal B.K."/>
            <person name="Chiovitti A."/>
            <person name="Davis A.K."/>
            <person name="Demarest M.S."/>
            <person name="Detter J.C."/>
            <person name="Glavina T."/>
            <person name="Goodstein D."/>
            <person name="Hadi M.Z."/>
            <person name="Hellsten U."/>
            <person name="Hildebrand M."/>
            <person name="Jenkins B.D."/>
            <person name="Jurka J."/>
            <person name="Kapitonov V.V."/>
            <person name="Kroger N."/>
            <person name="Lau W.W."/>
            <person name="Lane T.W."/>
            <person name="Larimer F.W."/>
            <person name="Lippmeier J.C."/>
            <person name="Lucas S."/>
            <person name="Medina M."/>
            <person name="Montsant A."/>
            <person name="Obornik M."/>
            <person name="Parker M.S."/>
            <person name="Palenik B."/>
            <person name="Pazour G.J."/>
            <person name="Richardson P.M."/>
            <person name="Rynearson T.A."/>
            <person name="Saito M.A."/>
            <person name="Schwartz D.C."/>
            <person name="Thamatrakoln K."/>
            <person name="Valentin K."/>
            <person name="Vardi A."/>
            <person name="Wilkerson F.P."/>
            <person name="Rokhsar D.S."/>
        </authorList>
    </citation>
    <scope>NUCLEOTIDE SEQUENCE [LARGE SCALE GENOMIC DNA]</scope>
    <source>
        <strain evidence="2 3">CCMP1335</strain>
    </source>
</reference>
<feature type="compositionally biased region" description="Basic and acidic residues" evidence="1">
    <location>
        <begin position="94"/>
        <end position="103"/>
    </location>
</feature>
<organism evidence="2 3">
    <name type="scientific">Thalassiosira pseudonana</name>
    <name type="common">Marine diatom</name>
    <name type="synonym">Cyclotella nana</name>
    <dbReference type="NCBI Taxonomy" id="35128"/>
    <lineage>
        <taxon>Eukaryota</taxon>
        <taxon>Sar</taxon>
        <taxon>Stramenopiles</taxon>
        <taxon>Ochrophyta</taxon>
        <taxon>Bacillariophyta</taxon>
        <taxon>Coscinodiscophyceae</taxon>
        <taxon>Thalassiosirophycidae</taxon>
        <taxon>Thalassiosirales</taxon>
        <taxon>Thalassiosiraceae</taxon>
        <taxon>Thalassiosira</taxon>
    </lineage>
</organism>
<dbReference type="Proteomes" id="UP000001449">
    <property type="component" value="Chromosome 8"/>
</dbReference>
<dbReference type="RefSeq" id="XP_002291915.1">
    <property type="nucleotide sequence ID" value="XM_002291879.1"/>
</dbReference>
<keyword evidence="3" id="KW-1185">Reference proteome</keyword>
<dbReference type="AlphaFoldDB" id="B8C7M2"/>
<gene>
    <name evidence="2" type="ORF">THAPSDRAFT_7825</name>
</gene>
<dbReference type="KEGG" id="tps:THAPSDRAFT_7825"/>
<protein>
    <submittedName>
        <fullName evidence="2">Uncharacterized protein</fullName>
    </submittedName>
</protein>
<reference evidence="2 3" key="2">
    <citation type="journal article" date="2008" name="Nature">
        <title>The Phaeodactylum genome reveals the evolutionary history of diatom genomes.</title>
        <authorList>
            <person name="Bowler C."/>
            <person name="Allen A.E."/>
            <person name="Badger J.H."/>
            <person name="Grimwood J."/>
            <person name="Jabbari K."/>
            <person name="Kuo A."/>
            <person name="Maheswari U."/>
            <person name="Martens C."/>
            <person name="Maumus F."/>
            <person name="Otillar R.P."/>
            <person name="Rayko E."/>
            <person name="Salamov A."/>
            <person name="Vandepoele K."/>
            <person name="Beszteri B."/>
            <person name="Gruber A."/>
            <person name="Heijde M."/>
            <person name="Katinka M."/>
            <person name="Mock T."/>
            <person name="Valentin K."/>
            <person name="Verret F."/>
            <person name="Berges J.A."/>
            <person name="Brownlee C."/>
            <person name="Cadoret J.P."/>
            <person name="Chiovitti A."/>
            <person name="Choi C.J."/>
            <person name="Coesel S."/>
            <person name="De Martino A."/>
            <person name="Detter J.C."/>
            <person name="Durkin C."/>
            <person name="Falciatore A."/>
            <person name="Fournet J."/>
            <person name="Haruta M."/>
            <person name="Huysman M.J."/>
            <person name="Jenkins B.D."/>
            <person name="Jiroutova K."/>
            <person name="Jorgensen R.E."/>
            <person name="Joubert Y."/>
            <person name="Kaplan A."/>
            <person name="Kroger N."/>
            <person name="Kroth P.G."/>
            <person name="La Roche J."/>
            <person name="Lindquist E."/>
            <person name="Lommer M."/>
            <person name="Martin-Jezequel V."/>
            <person name="Lopez P.J."/>
            <person name="Lucas S."/>
            <person name="Mangogna M."/>
            <person name="McGinnis K."/>
            <person name="Medlin L.K."/>
            <person name="Montsant A."/>
            <person name="Oudot-Le Secq M.P."/>
            <person name="Napoli C."/>
            <person name="Obornik M."/>
            <person name="Parker M.S."/>
            <person name="Petit J.L."/>
            <person name="Porcel B.M."/>
            <person name="Poulsen N."/>
            <person name="Robison M."/>
            <person name="Rychlewski L."/>
            <person name="Rynearson T.A."/>
            <person name="Schmutz J."/>
            <person name="Shapiro H."/>
            <person name="Siaut M."/>
            <person name="Stanley M."/>
            <person name="Sussman M.R."/>
            <person name="Taylor A.R."/>
            <person name="Vardi A."/>
            <person name="von Dassow P."/>
            <person name="Vyverman W."/>
            <person name="Willis A."/>
            <person name="Wyrwicz L.S."/>
            <person name="Rokhsar D.S."/>
            <person name="Weissenbach J."/>
            <person name="Armbrust E.V."/>
            <person name="Green B.R."/>
            <person name="Van de Peer Y."/>
            <person name="Grigoriev I.V."/>
        </authorList>
    </citation>
    <scope>NUCLEOTIDE SEQUENCE [LARGE SCALE GENOMIC DNA]</scope>
    <source>
        <strain evidence="2 3">CCMP1335</strain>
    </source>
</reference>
<feature type="region of interest" description="Disordered" evidence="1">
    <location>
        <begin position="128"/>
        <end position="176"/>
    </location>
</feature>
<evidence type="ECO:0000313" key="2">
    <source>
        <dbReference type="EMBL" id="EED90766.1"/>
    </source>
</evidence>
<dbReference type="GeneID" id="7444969"/>
<feature type="compositionally biased region" description="Polar residues" evidence="1">
    <location>
        <begin position="71"/>
        <end position="87"/>
    </location>
</feature>
<dbReference type="EMBL" id="CM000644">
    <property type="protein sequence ID" value="EED90766.1"/>
    <property type="molecule type" value="Genomic_DNA"/>
</dbReference>
<dbReference type="HOGENOM" id="CLU_1386691_0_0_1"/>